<evidence type="ECO:0000256" key="1">
    <source>
        <dbReference type="SAM" id="Phobius"/>
    </source>
</evidence>
<keyword evidence="1" id="KW-0812">Transmembrane</keyword>
<dbReference type="RefSeq" id="WP_300446137.1">
    <property type="nucleotide sequence ID" value="NZ_CP145316.1"/>
</dbReference>
<keyword evidence="1" id="KW-0472">Membrane</keyword>
<keyword evidence="1" id="KW-1133">Transmembrane helix</keyword>
<keyword evidence="3" id="KW-1185">Reference proteome</keyword>
<name>A0ABZ3F3B4_9HELI</name>
<evidence type="ECO:0000313" key="3">
    <source>
        <dbReference type="Proteomes" id="UP001434737"/>
    </source>
</evidence>
<proteinExistence type="predicted"/>
<dbReference type="Proteomes" id="UP001434737">
    <property type="component" value="Chromosome"/>
</dbReference>
<gene>
    <name evidence="2" type="ORF">V3I05_07900</name>
</gene>
<dbReference type="Pfam" id="PF05106">
    <property type="entry name" value="Phage_holin_3_1"/>
    <property type="match status" value="1"/>
</dbReference>
<accession>A0ABZ3F3B4</accession>
<dbReference type="EMBL" id="CP145316">
    <property type="protein sequence ID" value="XAM17603.1"/>
    <property type="molecule type" value="Genomic_DNA"/>
</dbReference>
<feature type="transmembrane region" description="Helical" evidence="1">
    <location>
        <begin position="6"/>
        <end position="26"/>
    </location>
</feature>
<evidence type="ECO:0000313" key="2">
    <source>
        <dbReference type="EMBL" id="XAM17603.1"/>
    </source>
</evidence>
<dbReference type="InterPro" id="IPR006481">
    <property type="entry name" value="Phage_lambda_GpS_holin"/>
</dbReference>
<sequence>MKFDFEYIWVVIMSLIMGFLTALKLYDAEDKNDKAKFFRRLIIATIGSMFLTFLFYEIALYFGLPNSLSVMLGGGAGFLGSDTISRLAIKWLENKFNAK</sequence>
<organism evidence="2 3">
    <name type="scientific">Helicobacter mastomyrinus</name>
    <dbReference type="NCBI Taxonomy" id="287948"/>
    <lineage>
        <taxon>Bacteria</taxon>
        <taxon>Pseudomonadati</taxon>
        <taxon>Campylobacterota</taxon>
        <taxon>Epsilonproteobacteria</taxon>
        <taxon>Campylobacterales</taxon>
        <taxon>Helicobacteraceae</taxon>
        <taxon>Helicobacter</taxon>
    </lineage>
</organism>
<reference evidence="2 3" key="1">
    <citation type="submission" date="2024-02" db="EMBL/GenBank/DDBJ databases">
        <title>Genome and pathogenicity analysis of Helicobacter mastomyrinus isolated from mice.</title>
        <authorList>
            <person name="Zhu L."/>
        </authorList>
    </citation>
    <scope>NUCLEOTIDE SEQUENCE [LARGE SCALE GENOMIC DNA]</scope>
    <source>
        <strain evidence="2 3">Hm-17</strain>
    </source>
</reference>
<feature type="transmembrane region" description="Helical" evidence="1">
    <location>
        <begin position="38"/>
        <end position="62"/>
    </location>
</feature>
<protein>
    <submittedName>
        <fullName evidence="2">Phage holin family protein</fullName>
    </submittedName>
</protein>